<evidence type="ECO:0000313" key="5">
    <source>
        <dbReference type="EMBL" id="CCA67701.1"/>
    </source>
</evidence>
<dbReference type="InterPro" id="IPR008929">
    <property type="entry name" value="Chondroitin_lyas"/>
</dbReference>
<dbReference type="PANTHER" id="PTHR38045">
    <property type="entry name" value="CHROMOSOME 1, WHOLE GENOME SHOTGUN SEQUENCE"/>
    <property type="match status" value="1"/>
</dbReference>
<comment type="caution">
    <text evidence="5">The sequence shown here is derived from an EMBL/GenBank/DDBJ whole genome shotgun (WGS) entry which is preliminary data.</text>
</comment>
<feature type="domain" description="Heparinase II/III-like C-terminal" evidence="4">
    <location>
        <begin position="518"/>
        <end position="701"/>
    </location>
</feature>
<keyword evidence="3" id="KW-0812">Transmembrane</keyword>
<dbReference type="InParanoid" id="G4T8R9"/>
<dbReference type="Gene3D" id="1.50.10.100">
    <property type="entry name" value="Chondroitin AC/alginate lyase"/>
    <property type="match status" value="1"/>
</dbReference>
<dbReference type="SUPFAM" id="SSF48230">
    <property type="entry name" value="Chondroitin AC/alginate lyase"/>
    <property type="match status" value="1"/>
</dbReference>
<dbReference type="OrthoDB" id="3476529at2759"/>
<feature type="transmembrane region" description="Helical" evidence="3">
    <location>
        <begin position="42"/>
        <end position="63"/>
    </location>
</feature>
<dbReference type="Gene3D" id="2.70.98.70">
    <property type="match status" value="1"/>
</dbReference>
<dbReference type="OMA" id="YWGYGTS"/>
<evidence type="ECO:0000313" key="6">
    <source>
        <dbReference type="Proteomes" id="UP000007148"/>
    </source>
</evidence>
<dbReference type="HOGENOM" id="CLU_008982_1_0_1"/>
<dbReference type="GO" id="GO:0016829">
    <property type="term" value="F:lyase activity"/>
    <property type="evidence" value="ECO:0007669"/>
    <property type="project" value="InterPro"/>
</dbReference>
<evidence type="ECO:0000256" key="2">
    <source>
        <dbReference type="SAM" id="MobiDB-lite"/>
    </source>
</evidence>
<sequence length="780" mass="85645">MSYEQQRPLGNVHYDQLNGSNSAAAGYYDTPYQPPKKRRSKWILVGCPILLIVLIAAIVGGVVGSRKARDANSSSSSSGGGNNGQGSADGPHQSILHASGRFPISTDGYFLPVYPSTTDTAAYGPPTFINANNPSINWPQDSFTPSGQPSLTNLRPDRPRLVAGRYKIQALPNLMKGDPYLQQWNDIIMANATYYKDQPAVVHVFDGGPSGSGILDPAREVKQRVKHFAYAYLMTNDTSWVDHTWRELNNAIHWADDTSQAGNDPTDPWNSAHFLDCAELTATFAIAYDWLYDQWTDDQRNTIRTSIINFGLTRGAAGYAQNAFWTGVNGNWNCVSNSGLAMGCIAIAGDDTSGTCNSLLPQVVNNAAANCVRVPTPNGSGAETPNYWYFAMTGWAELTSSLQLATGGDFGMLNNNPSFNLTGLYHMYVWGMTSLFDYGDHGPNKFSTSDTSLFYMGTAYNQPMYTLWQRDRFTSAEPWSMFWYDPGVSGAWWNGLPIDHYFDDNDTRWGSMRTSWTDNNGIYVAMKASNLTAHQTHGDLDCGDFVLDALGQRWAGELGSGDYLGAGYFSSEAQNSARWLWYRKMTEGQNTLSIAGANQNVNALPTVRFDTTGEAQGPSTIFDAGSTSTAYMVADLTSAYDADVKRGIRFINGRKQVLLQDELTNVNAVTYWRMHTNATVTIDGANANLELNGKRLQVQLLNAPNNVQWQTLEPVRTSDAPQLQTGQDPDQPNPGVTVLSLSIPAGTNTIQVLFNPQWDNFSNFQNPPSVALADWSLTSH</sequence>
<protein>
    <recommendedName>
        <fullName evidence="4">Heparinase II/III-like C-terminal domain-containing protein</fullName>
    </recommendedName>
</protein>
<dbReference type="Proteomes" id="UP000007148">
    <property type="component" value="Unassembled WGS sequence"/>
</dbReference>
<keyword evidence="3" id="KW-1133">Transmembrane helix</keyword>
<reference evidence="5 6" key="1">
    <citation type="journal article" date="2011" name="PLoS Pathog.">
        <title>Endophytic Life Strategies Decoded by Genome and Transcriptome Analyses of the Mutualistic Root Symbiont Piriformospora indica.</title>
        <authorList>
            <person name="Zuccaro A."/>
            <person name="Lahrmann U."/>
            <person name="Guldener U."/>
            <person name="Langen G."/>
            <person name="Pfiffi S."/>
            <person name="Biedenkopf D."/>
            <person name="Wong P."/>
            <person name="Samans B."/>
            <person name="Grimm C."/>
            <person name="Basiewicz M."/>
            <person name="Murat C."/>
            <person name="Martin F."/>
            <person name="Kogel K.H."/>
        </authorList>
    </citation>
    <scope>NUCLEOTIDE SEQUENCE [LARGE SCALE GENOMIC DNA]</scope>
    <source>
        <strain evidence="5 6">DSM 11827</strain>
    </source>
</reference>
<dbReference type="InterPro" id="IPR012480">
    <property type="entry name" value="Hepar_II_III_C"/>
</dbReference>
<dbReference type="Pfam" id="PF07940">
    <property type="entry name" value="Hepar_II_III_C"/>
    <property type="match status" value="1"/>
</dbReference>
<evidence type="ECO:0000256" key="3">
    <source>
        <dbReference type="SAM" id="Phobius"/>
    </source>
</evidence>
<accession>G4T8R9</accession>
<proteinExistence type="predicted"/>
<dbReference type="EMBL" id="CAFZ01000018">
    <property type="protein sequence ID" value="CCA67701.1"/>
    <property type="molecule type" value="Genomic_DNA"/>
</dbReference>
<dbReference type="eggNOG" id="ENOG502QUTC">
    <property type="taxonomic scope" value="Eukaryota"/>
</dbReference>
<dbReference type="AlphaFoldDB" id="G4T8R9"/>
<organism evidence="5 6">
    <name type="scientific">Serendipita indica (strain DSM 11827)</name>
    <name type="common">Root endophyte fungus</name>
    <name type="synonym">Piriformospora indica</name>
    <dbReference type="NCBI Taxonomy" id="1109443"/>
    <lineage>
        <taxon>Eukaryota</taxon>
        <taxon>Fungi</taxon>
        <taxon>Dikarya</taxon>
        <taxon>Basidiomycota</taxon>
        <taxon>Agaricomycotina</taxon>
        <taxon>Agaricomycetes</taxon>
        <taxon>Sebacinales</taxon>
        <taxon>Serendipitaceae</taxon>
        <taxon>Serendipita</taxon>
    </lineage>
</organism>
<keyword evidence="6" id="KW-1185">Reference proteome</keyword>
<comment type="subcellular location">
    <subcellularLocation>
        <location evidence="1">Cell envelope</location>
    </subcellularLocation>
</comment>
<dbReference type="PANTHER" id="PTHR38045:SF1">
    <property type="entry name" value="HEPARINASE II_III-LIKE PROTEIN"/>
    <property type="match status" value="1"/>
</dbReference>
<evidence type="ECO:0000256" key="1">
    <source>
        <dbReference type="ARBA" id="ARBA00004196"/>
    </source>
</evidence>
<gene>
    <name evidence="5" type="ORF">PIIN_01528</name>
</gene>
<feature type="region of interest" description="Disordered" evidence="2">
    <location>
        <begin position="68"/>
        <end position="97"/>
    </location>
</feature>
<keyword evidence="3" id="KW-0472">Membrane</keyword>
<dbReference type="STRING" id="1109443.G4T8R9"/>
<name>G4T8R9_SERID</name>
<evidence type="ECO:0000259" key="4">
    <source>
        <dbReference type="Pfam" id="PF07940"/>
    </source>
</evidence>